<comment type="caution">
    <text evidence="1">The sequence shown here is derived from an EMBL/GenBank/DDBJ whole genome shotgun (WGS) entry which is preliminary data.</text>
</comment>
<dbReference type="Pfam" id="PF20505">
    <property type="entry name" value="DUF6731"/>
    <property type="match status" value="1"/>
</dbReference>
<name>A0AA37N095_9FIRM</name>
<keyword evidence="2" id="KW-1185">Reference proteome</keyword>
<gene>
    <name evidence="1" type="ORF">JCM17207_23270</name>
</gene>
<reference evidence="1" key="1">
    <citation type="journal article" date="2022" name="Int. J. Syst. Evol. Microbiol.">
        <title>Genome-based, phenotypic and chemotaxonomic classification of Faecalibacterium strains: proposal of three novel species Faecalibacterium duncaniae sp. nov., Faecalibacterium hattorii sp. nov. and Faecalibacterium gallinarum sp. nov. .</title>
        <authorList>
            <person name="Sakamoto M."/>
            <person name="Sakurai N."/>
            <person name="Tanno H."/>
            <person name="Iino T."/>
            <person name="Ohkuma M."/>
            <person name="Endo A."/>
        </authorList>
    </citation>
    <scope>NUCLEOTIDE SEQUENCE</scope>
    <source>
        <strain evidence="1">JCM 17207</strain>
    </source>
</reference>
<evidence type="ECO:0000313" key="2">
    <source>
        <dbReference type="Proteomes" id="UP001055185"/>
    </source>
</evidence>
<dbReference type="InterPro" id="IPR046618">
    <property type="entry name" value="DUF6731"/>
</dbReference>
<proteinExistence type="predicted"/>
<dbReference type="Proteomes" id="UP001055185">
    <property type="component" value="Unassembled WGS sequence"/>
</dbReference>
<dbReference type="EMBL" id="BQKV01000104">
    <property type="protein sequence ID" value="GJN65702.1"/>
    <property type="molecule type" value="Genomic_DNA"/>
</dbReference>
<evidence type="ECO:0000313" key="1">
    <source>
        <dbReference type="EMBL" id="GJN65702.1"/>
    </source>
</evidence>
<sequence length="279" mass="31963">MRVHAYEWNHMNEDYLVVPIGKLKEKNKPFGSDPTTQKLIDIPQEMFDVNSVAYHKRYRVALLSSNLAGPNDNDIEDYLNSYLPTDAEYKIRLRPIMRNIALEKIRDAQEARSVTISLNIGRPLNDFLSGQVHGERNALGHLKALMEFSKTTLESNTFTLTLGLGKKKKATLDIGALIELLESINLDANCIDEIAVNYRNKPDEKIDIAKLKDSTAVLKIFFPIKGTQLGTEYILNNMDEILRNERQKYYSQVKEHFLNATDIGDDYEINKVWEEMPVV</sequence>
<organism evidence="1 2">
    <name type="scientific">Faecalibacterium gallinarum</name>
    <dbReference type="NCBI Taxonomy" id="2903556"/>
    <lineage>
        <taxon>Bacteria</taxon>
        <taxon>Bacillati</taxon>
        <taxon>Bacillota</taxon>
        <taxon>Clostridia</taxon>
        <taxon>Eubacteriales</taxon>
        <taxon>Oscillospiraceae</taxon>
        <taxon>Faecalibacterium</taxon>
    </lineage>
</organism>
<dbReference type="AlphaFoldDB" id="A0AA37N095"/>
<accession>A0AA37N095</accession>
<protein>
    <submittedName>
        <fullName evidence="1">Uncharacterized protein</fullName>
    </submittedName>
</protein>